<feature type="domain" description="N-acetyltransferase" evidence="1">
    <location>
        <begin position="128"/>
        <end position="262"/>
    </location>
</feature>
<dbReference type="Pfam" id="PF13527">
    <property type="entry name" value="Acetyltransf_9"/>
    <property type="match status" value="1"/>
</dbReference>
<protein>
    <submittedName>
        <fullName evidence="2">GNAT family N-acetyltransferase</fullName>
    </submittedName>
</protein>
<dbReference type="GO" id="GO:0016747">
    <property type="term" value="F:acyltransferase activity, transferring groups other than amino-acyl groups"/>
    <property type="evidence" value="ECO:0007669"/>
    <property type="project" value="InterPro"/>
</dbReference>
<dbReference type="Gene3D" id="3.40.630.30">
    <property type="match status" value="1"/>
</dbReference>
<keyword evidence="3" id="KW-1185">Reference proteome</keyword>
<dbReference type="EMBL" id="CP060715">
    <property type="protein sequence ID" value="QNN61587.1"/>
    <property type="molecule type" value="Genomic_DNA"/>
</dbReference>
<dbReference type="InterPro" id="IPR000182">
    <property type="entry name" value="GNAT_dom"/>
</dbReference>
<proteinExistence type="predicted"/>
<dbReference type="InterPro" id="IPR016181">
    <property type="entry name" value="Acyl_CoA_acyltransferase"/>
</dbReference>
<evidence type="ECO:0000313" key="2">
    <source>
        <dbReference type="EMBL" id="QNN61587.1"/>
    </source>
</evidence>
<reference evidence="2 3" key="1">
    <citation type="submission" date="2020-08" db="EMBL/GenBank/DDBJ databases">
        <title>Genome sequence of Erysipelothrix inopinata DSM 15511T.</title>
        <authorList>
            <person name="Hyun D.-W."/>
            <person name="Bae J.-W."/>
        </authorList>
    </citation>
    <scope>NUCLEOTIDE SEQUENCE [LARGE SCALE GENOMIC DNA]</scope>
    <source>
        <strain evidence="2 3">DSM 15511</strain>
    </source>
</reference>
<name>A0A7G9S162_9FIRM</name>
<dbReference type="PROSITE" id="PS51186">
    <property type="entry name" value="GNAT"/>
    <property type="match status" value="1"/>
</dbReference>
<dbReference type="Proteomes" id="UP000515928">
    <property type="component" value="Chromosome"/>
</dbReference>
<accession>A0A7G9S162</accession>
<dbReference type="KEGG" id="eio:H9L01_04335"/>
<organism evidence="2 3">
    <name type="scientific">Erysipelothrix inopinata</name>
    <dbReference type="NCBI Taxonomy" id="225084"/>
    <lineage>
        <taxon>Bacteria</taxon>
        <taxon>Bacillati</taxon>
        <taxon>Bacillota</taxon>
        <taxon>Erysipelotrichia</taxon>
        <taxon>Erysipelotrichales</taxon>
        <taxon>Erysipelotrichaceae</taxon>
        <taxon>Erysipelothrix</taxon>
    </lineage>
</organism>
<dbReference type="RefSeq" id="WP_187534786.1">
    <property type="nucleotide sequence ID" value="NZ_CBCSHU010000003.1"/>
</dbReference>
<dbReference type="AlphaFoldDB" id="A0A7G9S162"/>
<dbReference type="SUPFAM" id="SSF55729">
    <property type="entry name" value="Acyl-CoA N-acyltransferases (Nat)"/>
    <property type="match status" value="1"/>
</dbReference>
<sequence>MIKLDDENKEELIEFLNRDPYTNLFLIGDLFAFGFNDSIQRYYGFYEGGRLECVLFRFRDDSLHVYGNITEEVFDAIETLVETESFPRIFMGESTWKQVGDRLDHLIDINHVSILSAYNPKDIKLDSGRARVLTEDDAQASVQLLNKHFGGKPIPVERYRDELISGERVSYGIKVDGRLVSIASYVAKTNDAAMIIGVCTDDDHQKKGYASEIVKLMSDDLYAQGRKGVLFYTNPSAARIYERLGYEPYAHYHMIDLKRSKEK</sequence>
<gene>
    <name evidence="2" type="ORF">H9L01_04335</name>
</gene>
<keyword evidence="2" id="KW-0808">Transferase</keyword>
<evidence type="ECO:0000259" key="1">
    <source>
        <dbReference type="PROSITE" id="PS51186"/>
    </source>
</evidence>
<evidence type="ECO:0000313" key="3">
    <source>
        <dbReference type="Proteomes" id="UP000515928"/>
    </source>
</evidence>